<dbReference type="InterPro" id="IPR000182">
    <property type="entry name" value="GNAT_dom"/>
</dbReference>
<evidence type="ECO:0000259" key="1">
    <source>
        <dbReference type="PROSITE" id="PS51186"/>
    </source>
</evidence>
<dbReference type="Pfam" id="PF00583">
    <property type="entry name" value="Acetyltransf_1"/>
    <property type="match status" value="1"/>
</dbReference>
<sequence>MKPAKLTPFVNDPGEELEFAVDQLRKYNRSFTGPFESEQFGFIASNDSGEVVGAVHGNTEWDWVFIKHLWVREDFRGMGLGSDLMEAIIRESNKRGRYKYYLSTFEFQAPEFYKKLGFEIFGTLPGVAGKYDSFYLKREDRK</sequence>
<evidence type="ECO:0000313" key="2">
    <source>
        <dbReference type="EMBL" id="MCP9291727.1"/>
    </source>
</evidence>
<dbReference type="Gene3D" id="3.40.630.30">
    <property type="match status" value="1"/>
</dbReference>
<protein>
    <submittedName>
        <fullName evidence="2">GNAT family N-acetyltransferase</fullName>
    </submittedName>
</protein>
<evidence type="ECO:0000313" key="3">
    <source>
        <dbReference type="Proteomes" id="UP001139125"/>
    </source>
</evidence>
<gene>
    <name evidence="2" type="ORF">NM125_09090</name>
</gene>
<dbReference type="PROSITE" id="PS51186">
    <property type="entry name" value="GNAT"/>
    <property type="match status" value="1"/>
</dbReference>
<comment type="caution">
    <text evidence="2">The sequence shown here is derived from an EMBL/GenBank/DDBJ whole genome shotgun (WGS) entry which is preliminary data.</text>
</comment>
<dbReference type="AlphaFoldDB" id="A0A9X2L3R6"/>
<accession>A0A9X2L3R6</accession>
<keyword evidence="3" id="KW-1185">Reference proteome</keyword>
<dbReference type="GO" id="GO:0016747">
    <property type="term" value="F:acyltransferase activity, transferring groups other than amino-acyl groups"/>
    <property type="evidence" value="ECO:0007669"/>
    <property type="project" value="InterPro"/>
</dbReference>
<dbReference type="InterPro" id="IPR016181">
    <property type="entry name" value="Acyl_CoA_acyltransferase"/>
</dbReference>
<organism evidence="2 3">
    <name type="scientific">Gracilimonas sediminicola</name>
    <dbReference type="NCBI Taxonomy" id="2952158"/>
    <lineage>
        <taxon>Bacteria</taxon>
        <taxon>Pseudomonadati</taxon>
        <taxon>Balneolota</taxon>
        <taxon>Balneolia</taxon>
        <taxon>Balneolales</taxon>
        <taxon>Balneolaceae</taxon>
        <taxon>Gracilimonas</taxon>
    </lineage>
</organism>
<name>A0A9X2L3R6_9BACT</name>
<reference evidence="2" key="1">
    <citation type="submission" date="2022-06" db="EMBL/GenBank/DDBJ databases">
        <title>Gracilimonas sp. CAU 1638 isolated from sea sediment.</title>
        <authorList>
            <person name="Kim W."/>
        </authorList>
    </citation>
    <scope>NUCLEOTIDE SEQUENCE</scope>
    <source>
        <strain evidence="2">CAU 1638</strain>
    </source>
</reference>
<feature type="domain" description="N-acetyltransferase" evidence="1">
    <location>
        <begin position="1"/>
        <end position="141"/>
    </location>
</feature>
<dbReference type="SUPFAM" id="SSF55729">
    <property type="entry name" value="Acyl-CoA N-acyltransferases (Nat)"/>
    <property type="match status" value="1"/>
</dbReference>
<dbReference type="EMBL" id="JANDBC010000001">
    <property type="protein sequence ID" value="MCP9291727.1"/>
    <property type="molecule type" value="Genomic_DNA"/>
</dbReference>
<dbReference type="CDD" id="cd04301">
    <property type="entry name" value="NAT_SF"/>
    <property type="match status" value="1"/>
</dbReference>
<dbReference type="Proteomes" id="UP001139125">
    <property type="component" value="Unassembled WGS sequence"/>
</dbReference>
<dbReference type="RefSeq" id="WP_255134589.1">
    <property type="nucleotide sequence ID" value="NZ_JANDBC010000001.1"/>
</dbReference>
<proteinExistence type="predicted"/>